<dbReference type="Gene3D" id="1.10.287.1490">
    <property type="match status" value="1"/>
</dbReference>
<keyword evidence="2" id="KW-0217">Developmental protein</keyword>
<evidence type="ECO:0008006" key="8">
    <source>
        <dbReference type="Google" id="ProtNLM"/>
    </source>
</evidence>
<keyword evidence="3" id="KW-0221">Differentiation</keyword>
<gene>
    <name evidence="6" type="ORF">H0E87_009825</name>
</gene>
<reference evidence="6" key="1">
    <citation type="journal article" date="2021" name="J. Hered.">
        <title>Genome Assembly of Salicaceae Populus deltoides (Eastern Cottonwood) I-69 Based on Nanopore Sequencing and Hi-C Technologies.</title>
        <authorList>
            <person name="Bai S."/>
            <person name="Wu H."/>
            <person name="Zhang J."/>
            <person name="Pan Z."/>
            <person name="Zhao W."/>
            <person name="Li Z."/>
            <person name="Tong C."/>
        </authorList>
    </citation>
    <scope>NUCLEOTIDE SEQUENCE</scope>
    <source>
        <tissue evidence="6">Leaf</tissue>
    </source>
</reference>
<dbReference type="InterPro" id="IPR012474">
    <property type="entry name" value="Frigida"/>
</dbReference>
<feature type="coiled-coil region" evidence="5">
    <location>
        <begin position="144"/>
        <end position="234"/>
    </location>
</feature>
<evidence type="ECO:0000256" key="2">
    <source>
        <dbReference type="ARBA" id="ARBA00022473"/>
    </source>
</evidence>
<protein>
    <recommendedName>
        <fullName evidence="8">FRIGIDA-like protein</fullName>
    </recommendedName>
</protein>
<evidence type="ECO:0000313" key="6">
    <source>
        <dbReference type="EMBL" id="KAH8507431.1"/>
    </source>
</evidence>
<proteinExistence type="inferred from homology"/>
<evidence type="ECO:0000256" key="4">
    <source>
        <dbReference type="ARBA" id="ARBA00023089"/>
    </source>
</evidence>
<sequence>MEDAMDDLELVDIKKESLHKCLDQLHAQASSILSFTLEWKELEAHCESSKAFFLRKMEELALLEKKNVEMLKVVEEREEKFEIKAKKYEECISELQNKEKQLGLLKKWIQECDLELKTRREELNLVRQEVGDCNVVLSVKIEELRLVQTQIESKERNLGSLEKLLEDHCREIFEKDEKLGSLQKSVEERLKELEFNEKEVERVRKLIANCDRDLEFKQKELRNVRNLINDCNKELSSKEMDLKMLQVRSSAKFVTKKDELDGIKKSIECSKELDLKKKELDRTKELIQECVKELDSEERELSLIKKSIGESSKDFDSRQNHLGSISVLIDEYTEELEAKEKQHDAVKKSINVRSAELKSKETELRSIEDSIKELSAKLQQKEEKLDSARQHVKHCARKIKSKEEELNKIKGRMNTYDKELESREREFNAIQRSIEYRSEELKGKERYLKSVQLSIGESEKELKAMKEQKNSIQKLILECSEELQSKEKNLIFARESLRVCCDDLELKKVQLDSIQRSSHESNKKSEEKEKHLNSLEKTLDERLKNLGVKEMQFEERVNEIELKEQQLRLMQQSVEKYRKEVELKEQQLECLFSFSVYLMNSTLVSVEIKFGSIFVVTFVASFFHPVAATGFCWNCWLSCSAADFWNHLSVIVNVRLGSSILSSHVRVDQTENVRNPKHASSSTFQFNATTSERSSPVNWKKGVTGFDASVNRDNVVLLEQLMKVSPKISPRVKEAATKLAVLWEKNIRLETEDSMEVLMFLLFLAVYGLVSCFRRDRILRLVRVIAQQKQAPEIFKALGFADKDLAPAFIENLIEEKQYVAAARFSLAFELVSRYPPEVILGKGVDAMNDASASKGRNNSHEGKAIDEAISALRSILELVADYKYESKYVTEDIIRSISYLEKKREGWTRSLQAPNSVDQPQLQGRNYQIAGISRPADQPTSAPVVQPQLLNPNLWNQLQQQDMRFRSDFPVDIPGVRNQSAFAPIMQPHLHNSNFQDQEQLQNNNKRRRIDLLADRPQVTQDVAAYGGATQFFTATNHFGASDLNAQQSNIAGRHNWYPTWQQR</sequence>
<organism evidence="6 7">
    <name type="scientific">Populus deltoides</name>
    <name type="common">Eastern poplar</name>
    <name type="synonym">Eastern cottonwood</name>
    <dbReference type="NCBI Taxonomy" id="3696"/>
    <lineage>
        <taxon>Eukaryota</taxon>
        <taxon>Viridiplantae</taxon>
        <taxon>Streptophyta</taxon>
        <taxon>Embryophyta</taxon>
        <taxon>Tracheophyta</taxon>
        <taxon>Spermatophyta</taxon>
        <taxon>Magnoliopsida</taxon>
        <taxon>eudicotyledons</taxon>
        <taxon>Gunneridae</taxon>
        <taxon>Pentapetalae</taxon>
        <taxon>rosids</taxon>
        <taxon>fabids</taxon>
        <taxon>Malpighiales</taxon>
        <taxon>Salicaceae</taxon>
        <taxon>Saliceae</taxon>
        <taxon>Populus</taxon>
    </lineage>
</organism>
<feature type="coiled-coil region" evidence="5">
    <location>
        <begin position="60"/>
        <end position="98"/>
    </location>
</feature>
<name>A0A8T2YQW9_POPDE</name>
<feature type="coiled-coil region" evidence="5">
    <location>
        <begin position="525"/>
        <end position="587"/>
    </location>
</feature>
<dbReference type="PANTHER" id="PTHR31791">
    <property type="entry name" value="FRIGIDA-LIKE PROTEIN 3-RELATED"/>
    <property type="match status" value="1"/>
</dbReference>
<dbReference type="Pfam" id="PF07899">
    <property type="entry name" value="Frigida"/>
    <property type="match status" value="1"/>
</dbReference>
<comment type="similarity">
    <text evidence="1">Belongs to the Frigida family.</text>
</comment>
<keyword evidence="7" id="KW-1185">Reference proteome</keyword>
<dbReference type="AlphaFoldDB" id="A0A8T2YQW9"/>
<dbReference type="Proteomes" id="UP000807159">
    <property type="component" value="Chromosome 5"/>
</dbReference>
<dbReference type="GO" id="GO:0030154">
    <property type="term" value="P:cell differentiation"/>
    <property type="evidence" value="ECO:0007669"/>
    <property type="project" value="UniProtKB-KW"/>
</dbReference>
<dbReference type="GO" id="GO:0009908">
    <property type="term" value="P:flower development"/>
    <property type="evidence" value="ECO:0007669"/>
    <property type="project" value="UniProtKB-KW"/>
</dbReference>
<keyword evidence="4" id="KW-0287">Flowering</keyword>
<accession>A0A8T2YQW9</accession>
<feature type="coiled-coil region" evidence="5">
    <location>
        <begin position="273"/>
        <end position="482"/>
    </location>
</feature>
<dbReference type="SUPFAM" id="SSF57997">
    <property type="entry name" value="Tropomyosin"/>
    <property type="match status" value="1"/>
</dbReference>
<evidence type="ECO:0000256" key="3">
    <source>
        <dbReference type="ARBA" id="ARBA00022782"/>
    </source>
</evidence>
<evidence type="ECO:0000256" key="5">
    <source>
        <dbReference type="SAM" id="Coils"/>
    </source>
</evidence>
<dbReference type="PANTHER" id="PTHR31791:SF37">
    <property type="entry name" value="A_TM021B04.7 PROTEIN"/>
    <property type="match status" value="1"/>
</dbReference>
<evidence type="ECO:0000256" key="1">
    <source>
        <dbReference type="ARBA" id="ARBA00008956"/>
    </source>
</evidence>
<evidence type="ECO:0000313" key="7">
    <source>
        <dbReference type="Proteomes" id="UP000807159"/>
    </source>
</evidence>
<comment type="caution">
    <text evidence="6">The sequence shown here is derived from an EMBL/GenBank/DDBJ whole genome shotgun (WGS) entry which is preliminary data.</text>
</comment>
<dbReference type="EMBL" id="JACEGQ020000005">
    <property type="protein sequence ID" value="KAH8507431.1"/>
    <property type="molecule type" value="Genomic_DNA"/>
</dbReference>
<keyword evidence="5" id="KW-0175">Coiled coil</keyword>